<dbReference type="AlphaFoldDB" id="A0ABD3B3A2"/>
<sequence length="213" mass="23275">MAFSTLKISLSLLIILLPIATKGNDPFSPLFDNICNEVQCGKGTCQASPGYPFNFKCICESGWKRTHLDNEDNLQFMPCVIPNCSLDYSCMPAAPPVPPVPYNTSFFDPCYWIYCGEGTCVKNSTYTHICQCNGGYSNLYNVAAFPCFSECAIGSDCSRLGVKVAKSTSSPNSDASPAKSTLPGKFQWMGIFLISGFVLLGKWEFEVSILDVI</sequence>
<dbReference type="EMBL" id="JBJUIK010000001">
    <property type="protein sequence ID" value="KAL3537830.1"/>
    <property type="molecule type" value="Genomic_DNA"/>
</dbReference>
<comment type="caution">
    <text evidence="2">The sequence shown here is derived from an EMBL/GenBank/DDBJ whole genome shotgun (WGS) entry which is preliminary data.</text>
</comment>
<feature type="signal peptide" evidence="1">
    <location>
        <begin position="1"/>
        <end position="23"/>
    </location>
</feature>
<keyword evidence="1" id="KW-0732">Signal</keyword>
<dbReference type="PANTHER" id="PTHR33881">
    <property type="entry name" value="NEUROGENIC LOCUS NOTCH-LIKE PROTEIN"/>
    <property type="match status" value="1"/>
</dbReference>
<feature type="chain" id="PRO_5044860207" evidence="1">
    <location>
        <begin position="24"/>
        <end position="213"/>
    </location>
</feature>
<reference evidence="2 3" key="1">
    <citation type="submission" date="2024-11" db="EMBL/GenBank/DDBJ databases">
        <title>A near-complete genome assembly of Cinchona calisaya.</title>
        <authorList>
            <person name="Lian D.C."/>
            <person name="Zhao X.W."/>
            <person name="Wei L."/>
        </authorList>
    </citation>
    <scope>NUCLEOTIDE SEQUENCE [LARGE SCALE GENOMIC DNA]</scope>
    <source>
        <tissue evidence="2">Nenye</tissue>
    </source>
</reference>
<dbReference type="Proteomes" id="UP001630127">
    <property type="component" value="Unassembled WGS sequence"/>
</dbReference>
<evidence type="ECO:0000256" key="1">
    <source>
        <dbReference type="SAM" id="SignalP"/>
    </source>
</evidence>
<name>A0ABD3B3A2_9GENT</name>
<proteinExistence type="predicted"/>
<gene>
    <name evidence="2" type="ORF">ACH5RR_001196</name>
</gene>
<organism evidence="2 3">
    <name type="scientific">Cinchona calisaya</name>
    <dbReference type="NCBI Taxonomy" id="153742"/>
    <lineage>
        <taxon>Eukaryota</taxon>
        <taxon>Viridiplantae</taxon>
        <taxon>Streptophyta</taxon>
        <taxon>Embryophyta</taxon>
        <taxon>Tracheophyta</taxon>
        <taxon>Spermatophyta</taxon>
        <taxon>Magnoliopsida</taxon>
        <taxon>eudicotyledons</taxon>
        <taxon>Gunneridae</taxon>
        <taxon>Pentapetalae</taxon>
        <taxon>asterids</taxon>
        <taxon>lamiids</taxon>
        <taxon>Gentianales</taxon>
        <taxon>Rubiaceae</taxon>
        <taxon>Cinchonoideae</taxon>
        <taxon>Cinchoneae</taxon>
        <taxon>Cinchona</taxon>
    </lineage>
</organism>
<keyword evidence="3" id="KW-1185">Reference proteome</keyword>
<dbReference type="PANTHER" id="PTHR33881:SF10">
    <property type="entry name" value="SLIT HOMOLOG 2 PROTEIN-LIKE"/>
    <property type="match status" value="1"/>
</dbReference>
<evidence type="ECO:0000313" key="3">
    <source>
        <dbReference type="Proteomes" id="UP001630127"/>
    </source>
</evidence>
<evidence type="ECO:0000313" key="2">
    <source>
        <dbReference type="EMBL" id="KAL3537830.1"/>
    </source>
</evidence>
<accession>A0ABD3B3A2</accession>
<protein>
    <submittedName>
        <fullName evidence="2">Uncharacterized protein</fullName>
    </submittedName>
</protein>